<dbReference type="InterPro" id="IPR029060">
    <property type="entry name" value="PIN-like_dom_sf"/>
</dbReference>
<dbReference type="AlphaFoldDB" id="A0A2N0CYC4"/>
<sequence length="139" mass="15191">MSFILDASIAAAWFLPDEQHEATDQLMSNLRSTVGFVPSLFWFETRNLFLMAERRGRLRRGEALLVMTQLRALSIEDAGSGGDGRLLELANRHSLSGYDASYLALALAQGISLATADRKMAAAARIEGVTVLGPLENEH</sequence>
<keyword evidence="1" id="KW-0460">Magnesium</keyword>
<dbReference type="PANTHER" id="PTHR35901">
    <property type="entry name" value="RIBONUCLEASE VAPC3"/>
    <property type="match status" value="1"/>
</dbReference>
<gene>
    <name evidence="3" type="ORF">CWR43_36055</name>
</gene>
<dbReference type="InterPro" id="IPR044153">
    <property type="entry name" value="PIN_Pae0151-like"/>
</dbReference>
<reference evidence="3 4" key="1">
    <citation type="submission" date="2017-11" db="EMBL/GenBank/DDBJ databases">
        <authorList>
            <person name="Han C.G."/>
        </authorList>
    </citation>
    <scope>NUCLEOTIDE SEQUENCE [LARGE SCALE GENOMIC DNA]</scope>
    <source>
        <strain evidence="3 4">HCNT1</strain>
    </source>
</reference>
<comment type="caution">
    <text evidence="3">The sequence shown here is derived from an EMBL/GenBank/DDBJ whole genome shotgun (WGS) entry which is preliminary data.</text>
</comment>
<dbReference type="SUPFAM" id="SSF88723">
    <property type="entry name" value="PIN domain-like"/>
    <property type="match status" value="1"/>
</dbReference>
<dbReference type="STRING" id="1041146.GCA_000427985_04632"/>
<dbReference type="RefSeq" id="WP_100773340.1">
    <property type="nucleotide sequence ID" value="NZ_PIQN01000039.1"/>
</dbReference>
<evidence type="ECO:0000313" key="4">
    <source>
        <dbReference type="Proteomes" id="UP000232164"/>
    </source>
</evidence>
<evidence type="ECO:0000259" key="2">
    <source>
        <dbReference type="Pfam" id="PF01850"/>
    </source>
</evidence>
<dbReference type="Gene3D" id="3.40.50.1010">
    <property type="entry name" value="5'-nuclease"/>
    <property type="match status" value="1"/>
</dbReference>
<accession>A0A2N0CYC4</accession>
<feature type="domain" description="PIN" evidence="2">
    <location>
        <begin position="4"/>
        <end position="125"/>
    </location>
</feature>
<name>A0A2N0CYC4_RHISU</name>
<dbReference type="InterPro" id="IPR002716">
    <property type="entry name" value="PIN_dom"/>
</dbReference>
<dbReference type="Pfam" id="PF01850">
    <property type="entry name" value="PIN"/>
    <property type="match status" value="1"/>
</dbReference>
<evidence type="ECO:0000256" key="1">
    <source>
        <dbReference type="ARBA" id="ARBA00022842"/>
    </source>
</evidence>
<dbReference type="CDD" id="cd09873">
    <property type="entry name" value="PIN_Pae0151-like"/>
    <property type="match status" value="1"/>
</dbReference>
<organism evidence="3 4">
    <name type="scientific">Rhizobium sullae</name>
    <name type="common">Rhizobium hedysari</name>
    <dbReference type="NCBI Taxonomy" id="50338"/>
    <lineage>
        <taxon>Bacteria</taxon>
        <taxon>Pseudomonadati</taxon>
        <taxon>Pseudomonadota</taxon>
        <taxon>Alphaproteobacteria</taxon>
        <taxon>Hyphomicrobiales</taxon>
        <taxon>Rhizobiaceae</taxon>
        <taxon>Rhizobium/Agrobacterium group</taxon>
        <taxon>Rhizobium</taxon>
    </lineage>
</organism>
<dbReference type="Proteomes" id="UP000232164">
    <property type="component" value="Unassembled WGS sequence"/>
</dbReference>
<proteinExistence type="predicted"/>
<evidence type="ECO:0000313" key="3">
    <source>
        <dbReference type="EMBL" id="PKA38865.1"/>
    </source>
</evidence>
<dbReference type="InterPro" id="IPR051619">
    <property type="entry name" value="TypeII_TA_RNase_PINc/VapC"/>
</dbReference>
<dbReference type="PANTHER" id="PTHR35901:SF1">
    <property type="entry name" value="EXONUCLEASE VAPC9"/>
    <property type="match status" value="1"/>
</dbReference>
<protein>
    <submittedName>
        <fullName evidence="3">VapC toxin family PIN domain ribonuclease</fullName>
    </submittedName>
</protein>
<dbReference type="EMBL" id="PIQN01000039">
    <property type="protein sequence ID" value="PKA38865.1"/>
    <property type="molecule type" value="Genomic_DNA"/>
</dbReference>
<reference evidence="3 4" key="2">
    <citation type="submission" date="2017-12" db="EMBL/GenBank/DDBJ databases">
        <title>Genome sequence of Rhizobium sullae HCNT1 isolated from Sulla coronaria nodules and featuring peculiar denitrification phenotypes.</title>
        <authorList>
            <person name="De Diego-Diaz B."/>
            <person name="Treu L."/>
            <person name="Campanaro S."/>
            <person name="Da Silva Duarte V."/>
            <person name="Basaglia M."/>
            <person name="Favaro L."/>
            <person name="Casella S."/>
            <person name="Squartini A."/>
        </authorList>
    </citation>
    <scope>NUCLEOTIDE SEQUENCE [LARGE SCALE GENOMIC DNA]</scope>
    <source>
        <strain evidence="3 4">HCNT1</strain>
    </source>
</reference>